<reference evidence="2 3" key="1">
    <citation type="journal article" date="2019" name="Sci. Rep.">
        <title>Orb-weaving spider Araneus ventricosus genome elucidates the spidroin gene catalogue.</title>
        <authorList>
            <person name="Kono N."/>
            <person name="Nakamura H."/>
            <person name="Ohtoshi R."/>
            <person name="Moran D.A.P."/>
            <person name="Shinohara A."/>
            <person name="Yoshida Y."/>
            <person name="Fujiwara M."/>
            <person name="Mori M."/>
            <person name="Tomita M."/>
            <person name="Arakawa K."/>
        </authorList>
    </citation>
    <scope>NUCLEOTIDE SEQUENCE [LARGE SCALE GENOMIC DNA]</scope>
</reference>
<gene>
    <name evidence="2" type="ORF">AVEN_198233_1</name>
</gene>
<comment type="caution">
    <text evidence="2">The sequence shown here is derived from an EMBL/GenBank/DDBJ whole genome shotgun (WGS) entry which is preliminary data.</text>
</comment>
<evidence type="ECO:0000256" key="1">
    <source>
        <dbReference type="SAM" id="MobiDB-lite"/>
    </source>
</evidence>
<proteinExistence type="predicted"/>
<organism evidence="2 3">
    <name type="scientific">Araneus ventricosus</name>
    <name type="common">Orbweaver spider</name>
    <name type="synonym">Epeira ventricosa</name>
    <dbReference type="NCBI Taxonomy" id="182803"/>
    <lineage>
        <taxon>Eukaryota</taxon>
        <taxon>Metazoa</taxon>
        <taxon>Ecdysozoa</taxon>
        <taxon>Arthropoda</taxon>
        <taxon>Chelicerata</taxon>
        <taxon>Arachnida</taxon>
        <taxon>Araneae</taxon>
        <taxon>Araneomorphae</taxon>
        <taxon>Entelegynae</taxon>
        <taxon>Araneoidea</taxon>
        <taxon>Araneidae</taxon>
        <taxon>Araneus</taxon>
    </lineage>
</organism>
<accession>A0A4Y2HSB8</accession>
<protein>
    <submittedName>
        <fullName evidence="2">Uncharacterized protein</fullName>
    </submittedName>
</protein>
<keyword evidence="3" id="KW-1185">Reference proteome</keyword>
<dbReference type="EMBL" id="BGPR01103979">
    <property type="protein sequence ID" value="GBM68138.1"/>
    <property type="molecule type" value="Genomic_DNA"/>
</dbReference>
<feature type="non-terminal residue" evidence="2">
    <location>
        <position position="28"/>
    </location>
</feature>
<evidence type="ECO:0000313" key="3">
    <source>
        <dbReference type="Proteomes" id="UP000499080"/>
    </source>
</evidence>
<name>A0A4Y2HSB8_ARAVE</name>
<dbReference type="AlphaFoldDB" id="A0A4Y2HSB8"/>
<evidence type="ECO:0000313" key="2">
    <source>
        <dbReference type="EMBL" id="GBM68138.1"/>
    </source>
</evidence>
<feature type="region of interest" description="Disordered" evidence="1">
    <location>
        <begin position="1"/>
        <end position="28"/>
    </location>
</feature>
<dbReference type="Proteomes" id="UP000499080">
    <property type="component" value="Unassembled WGS sequence"/>
</dbReference>
<sequence length="28" mass="2806">MTTTPGAKVPHLQSSSPRQAGGQFGPAP</sequence>